<gene>
    <name evidence="2" type="ORF">PoB_006635900</name>
</gene>
<evidence type="ECO:0000256" key="1">
    <source>
        <dbReference type="SAM" id="MobiDB-lite"/>
    </source>
</evidence>
<protein>
    <submittedName>
        <fullName evidence="2">Uncharacterized protein</fullName>
    </submittedName>
</protein>
<feature type="region of interest" description="Disordered" evidence="1">
    <location>
        <begin position="1"/>
        <end position="20"/>
    </location>
</feature>
<comment type="caution">
    <text evidence="2">The sequence shown here is derived from an EMBL/GenBank/DDBJ whole genome shotgun (WGS) entry which is preliminary data.</text>
</comment>
<accession>A0AAV4D6T8</accession>
<evidence type="ECO:0000313" key="2">
    <source>
        <dbReference type="EMBL" id="GFO39854.1"/>
    </source>
</evidence>
<dbReference type="AlphaFoldDB" id="A0AAV4D6T8"/>
<evidence type="ECO:0000313" key="3">
    <source>
        <dbReference type="Proteomes" id="UP000735302"/>
    </source>
</evidence>
<keyword evidence="3" id="KW-1185">Reference proteome</keyword>
<dbReference type="EMBL" id="BLXT01007525">
    <property type="protein sequence ID" value="GFO39854.1"/>
    <property type="molecule type" value="Genomic_DNA"/>
</dbReference>
<organism evidence="2 3">
    <name type="scientific">Plakobranchus ocellatus</name>
    <dbReference type="NCBI Taxonomy" id="259542"/>
    <lineage>
        <taxon>Eukaryota</taxon>
        <taxon>Metazoa</taxon>
        <taxon>Spiralia</taxon>
        <taxon>Lophotrochozoa</taxon>
        <taxon>Mollusca</taxon>
        <taxon>Gastropoda</taxon>
        <taxon>Heterobranchia</taxon>
        <taxon>Euthyneura</taxon>
        <taxon>Panpulmonata</taxon>
        <taxon>Sacoglossa</taxon>
        <taxon>Placobranchoidea</taxon>
        <taxon>Plakobranchidae</taxon>
        <taxon>Plakobranchus</taxon>
    </lineage>
</organism>
<dbReference type="Proteomes" id="UP000735302">
    <property type="component" value="Unassembled WGS sequence"/>
</dbReference>
<sequence length="265" mass="29110">MTKTSGSTGEEFPALGGPEIRKEITLRRGQALCACPEDYRPCSGNQVGAWQTSRSRLLTVRLPQCCWHDDGGETDGDKVAATDIGAESLCIPHCVQQQTIPLDLWPFAKAPCRTSSSQTFGDVSNTNTDSRLAIFPQNLCSESTSVDVACPDLVINFPVQGLQSEQQKARTCRPDMQIVPSLICIRCDRNRWFSLNLKDGQPGCSRRLLLVPGPPESQNPGYLYLELGVGDTMKHTQSVGPTWDRTRDLSHGWPMTLLPTTVGVY</sequence>
<reference evidence="2 3" key="1">
    <citation type="journal article" date="2021" name="Elife">
        <title>Chloroplast acquisition without the gene transfer in kleptoplastic sea slugs, Plakobranchus ocellatus.</title>
        <authorList>
            <person name="Maeda T."/>
            <person name="Takahashi S."/>
            <person name="Yoshida T."/>
            <person name="Shimamura S."/>
            <person name="Takaki Y."/>
            <person name="Nagai Y."/>
            <person name="Toyoda A."/>
            <person name="Suzuki Y."/>
            <person name="Arimoto A."/>
            <person name="Ishii H."/>
            <person name="Satoh N."/>
            <person name="Nishiyama T."/>
            <person name="Hasebe M."/>
            <person name="Maruyama T."/>
            <person name="Minagawa J."/>
            <person name="Obokata J."/>
            <person name="Shigenobu S."/>
        </authorList>
    </citation>
    <scope>NUCLEOTIDE SEQUENCE [LARGE SCALE GENOMIC DNA]</scope>
</reference>
<name>A0AAV4D6T8_9GAST</name>
<proteinExistence type="predicted"/>